<dbReference type="Gene3D" id="3.30.450.40">
    <property type="match status" value="1"/>
</dbReference>
<dbReference type="EMBL" id="QVEP01000005">
    <property type="protein sequence ID" value="RGB81444.1"/>
    <property type="molecule type" value="Genomic_DNA"/>
</dbReference>
<evidence type="ECO:0000256" key="2">
    <source>
        <dbReference type="ARBA" id="ARBA00022969"/>
    </source>
</evidence>
<reference evidence="9 10" key="1">
    <citation type="submission" date="2018-08" db="EMBL/GenBank/DDBJ databases">
        <title>A genome reference for cultivated species of the human gut microbiota.</title>
        <authorList>
            <person name="Zou Y."/>
            <person name="Xue W."/>
            <person name="Luo G."/>
        </authorList>
    </citation>
    <scope>NUCLEOTIDE SEQUENCE [LARGE SCALE GENOMIC DNA]</scope>
    <source>
        <strain evidence="9 10">AF45-17</strain>
    </source>
</reference>
<evidence type="ECO:0000256" key="4">
    <source>
        <dbReference type="ARBA" id="ARBA00023125"/>
    </source>
</evidence>
<dbReference type="SUPFAM" id="SSF89447">
    <property type="entry name" value="AbrB/MazE/MraZ-like"/>
    <property type="match status" value="1"/>
</dbReference>
<keyword evidence="4 7" id="KW-0238">DNA-binding</keyword>
<evidence type="ECO:0000313" key="9">
    <source>
        <dbReference type="EMBL" id="RGB81444.1"/>
    </source>
</evidence>
<dbReference type="FunFam" id="2.10.260.10:FF:000001">
    <property type="entry name" value="Stage V sporulation protein T"/>
    <property type="match status" value="1"/>
</dbReference>
<dbReference type="Gene3D" id="2.10.260.10">
    <property type="match status" value="1"/>
</dbReference>
<dbReference type="InterPro" id="IPR007159">
    <property type="entry name" value="SpoVT-AbrB_dom"/>
</dbReference>
<dbReference type="SMART" id="SM00966">
    <property type="entry name" value="SpoVT_AbrB"/>
    <property type="match status" value="1"/>
</dbReference>
<dbReference type="Pfam" id="PF04014">
    <property type="entry name" value="MazE_antitoxin"/>
    <property type="match status" value="1"/>
</dbReference>
<evidence type="ECO:0000256" key="7">
    <source>
        <dbReference type="PROSITE-ProRule" id="PRU01076"/>
    </source>
</evidence>
<keyword evidence="1" id="KW-0678">Repressor</keyword>
<gene>
    <name evidence="9" type="primary">spoVT</name>
    <name evidence="9" type="ORF">DW070_03060</name>
</gene>
<dbReference type="InterPro" id="IPR029016">
    <property type="entry name" value="GAF-like_dom_sf"/>
</dbReference>
<dbReference type="PANTHER" id="PTHR36432">
    <property type="match status" value="1"/>
</dbReference>
<dbReference type="InterPro" id="IPR037914">
    <property type="entry name" value="SpoVT-AbrB_sf"/>
</dbReference>
<dbReference type="PROSITE" id="PS51740">
    <property type="entry name" value="SPOVT_ABRB"/>
    <property type="match status" value="1"/>
</dbReference>
<dbReference type="PIRSF" id="PIRSF026579">
    <property type="entry name" value="Spore_V_T"/>
    <property type="match status" value="1"/>
</dbReference>
<keyword evidence="2" id="KW-0749">Sporulation</keyword>
<dbReference type="PANTHER" id="PTHR36432:SF1">
    <property type="entry name" value="STAGE V SPORULATION PROTEIN T"/>
    <property type="match status" value="1"/>
</dbReference>
<organism evidence="9 10">
    <name type="scientific">Coprococcus catus</name>
    <dbReference type="NCBI Taxonomy" id="116085"/>
    <lineage>
        <taxon>Bacteria</taxon>
        <taxon>Bacillati</taxon>
        <taxon>Bacillota</taxon>
        <taxon>Clostridia</taxon>
        <taxon>Lachnospirales</taxon>
        <taxon>Lachnospiraceae</taxon>
        <taxon>Coprococcus</taxon>
    </lineage>
</organism>
<keyword evidence="5" id="KW-0010">Activator</keyword>
<dbReference type="AlphaFoldDB" id="A0A3E2TRL7"/>
<dbReference type="GO" id="GO:0042802">
    <property type="term" value="F:identical protein binding"/>
    <property type="evidence" value="ECO:0007669"/>
    <property type="project" value="UniProtKB-ARBA"/>
</dbReference>
<dbReference type="GO" id="GO:0003677">
    <property type="term" value="F:DNA binding"/>
    <property type="evidence" value="ECO:0007669"/>
    <property type="project" value="UniProtKB-UniRule"/>
</dbReference>
<protein>
    <submittedName>
        <fullName evidence="9">Stage V sporulation protein T</fullName>
    </submittedName>
</protein>
<dbReference type="RefSeq" id="WP_117527123.1">
    <property type="nucleotide sequence ID" value="NZ_JAQDKA010000001.1"/>
</dbReference>
<dbReference type="InterPro" id="IPR014213">
    <property type="entry name" value="SpoVT"/>
</dbReference>
<name>A0A3E2TRL7_9FIRM</name>
<feature type="domain" description="SpoVT-AbrB" evidence="8">
    <location>
        <begin position="5"/>
        <end position="51"/>
    </location>
</feature>
<dbReference type="InterPro" id="IPR052731">
    <property type="entry name" value="B_subtilis_Trans_State_Reg"/>
</dbReference>
<dbReference type="NCBIfam" id="TIGR02851">
    <property type="entry name" value="spore_V_T"/>
    <property type="match status" value="1"/>
</dbReference>
<evidence type="ECO:0000313" key="10">
    <source>
        <dbReference type="Proteomes" id="UP000260773"/>
    </source>
</evidence>
<evidence type="ECO:0000256" key="6">
    <source>
        <dbReference type="ARBA" id="ARBA00023163"/>
    </source>
</evidence>
<dbReference type="GO" id="GO:0030435">
    <property type="term" value="P:sporulation resulting in formation of a cellular spore"/>
    <property type="evidence" value="ECO:0007669"/>
    <property type="project" value="UniProtKB-KW"/>
</dbReference>
<accession>A0A3E2TRL7</accession>
<dbReference type="Proteomes" id="UP000260773">
    <property type="component" value="Unassembled WGS sequence"/>
</dbReference>
<keyword evidence="6" id="KW-0804">Transcription</keyword>
<evidence type="ECO:0000256" key="5">
    <source>
        <dbReference type="ARBA" id="ARBA00023159"/>
    </source>
</evidence>
<sequence>MKATGIVRRIDDLGRVVVPKEIRRTLRIREGDPLEIYTDREGGIILRKYSPIGELSQFSKQYAEALAQNTGYIVSITDRDRHIATAGSGKKELMQKEISRQLDNLMNQRENLLAVKGERKFISITEDGGENYTAQVIYPIIAEGDAIGTVILTTKDEKIRMGEMEMKLAASAASFLGRQLEQ</sequence>
<evidence type="ECO:0000256" key="1">
    <source>
        <dbReference type="ARBA" id="ARBA00022491"/>
    </source>
</evidence>
<comment type="caution">
    <text evidence="9">The sequence shown here is derived from an EMBL/GenBank/DDBJ whole genome shotgun (WGS) entry which is preliminary data.</text>
</comment>
<proteinExistence type="predicted"/>
<keyword evidence="3" id="KW-0805">Transcription regulation</keyword>
<dbReference type="Pfam" id="PF15714">
    <property type="entry name" value="SpoVT_C"/>
    <property type="match status" value="1"/>
</dbReference>
<dbReference type="NCBIfam" id="TIGR01439">
    <property type="entry name" value="lp_hng_hel_AbrB"/>
    <property type="match status" value="1"/>
</dbReference>
<evidence type="ECO:0000259" key="8">
    <source>
        <dbReference type="PROSITE" id="PS51740"/>
    </source>
</evidence>
<evidence type="ECO:0000256" key="3">
    <source>
        <dbReference type="ARBA" id="ARBA00023015"/>
    </source>
</evidence>